<dbReference type="RefSeq" id="WP_002635817.1">
    <property type="nucleotide sequence ID" value="NZ_CP012109.1"/>
</dbReference>
<dbReference type="EMBL" id="CP012109">
    <property type="protein sequence ID" value="AKQ63998.1"/>
    <property type="molecule type" value="Genomic_DNA"/>
</dbReference>
<organism evidence="1 2">
    <name type="scientific">Pseudomyxococcus hansupus</name>
    <dbReference type="NCBI Taxonomy" id="1297742"/>
    <lineage>
        <taxon>Bacteria</taxon>
        <taxon>Pseudomonadati</taxon>
        <taxon>Myxococcota</taxon>
        <taxon>Myxococcia</taxon>
        <taxon>Myxococcales</taxon>
        <taxon>Cystobacterineae</taxon>
        <taxon>Myxococcaceae</taxon>
        <taxon>Pseudomyxococcus</taxon>
    </lineage>
</organism>
<keyword evidence="2" id="KW-1185">Reference proteome</keyword>
<dbReference type="PATRIC" id="fig|1297742.4.peg.925"/>
<name>A0A0H4WR21_9BACT</name>
<evidence type="ECO:0000313" key="1">
    <source>
        <dbReference type="EMBL" id="AKQ63998.1"/>
    </source>
</evidence>
<proteinExistence type="predicted"/>
<evidence type="ECO:0000313" key="2">
    <source>
        <dbReference type="Proteomes" id="UP000009026"/>
    </source>
</evidence>
<dbReference type="AlphaFoldDB" id="A0A0H4WR21"/>
<protein>
    <recommendedName>
        <fullName evidence="3">Lipoprotein</fullName>
    </recommendedName>
</protein>
<dbReference type="PROSITE" id="PS51257">
    <property type="entry name" value="PROKAR_LIPOPROTEIN"/>
    <property type="match status" value="1"/>
</dbReference>
<dbReference type="OrthoDB" id="9891356at2"/>
<gene>
    <name evidence="1" type="ORF">A176_000910</name>
</gene>
<evidence type="ECO:0008006" key="3">
    <source>
        <dbReference type="Google" id="ProtNLM"/>
    </source>
</evidence>
<accession>A0A0H4WR21</accession>
<reference evidence="1 2" key="1">
    <citation type="journal article" date="2016" name="PLoS ONE">
        <title>Complete Genome Sequence and Comparative Genomics of a Novel Myxobacterium Myxococcus hansupus.</title>
        <authorList>
            <person name="Sharma G."/>
            <person name="Narwani T."/>
            <person name="Subramanian S."/>
        </authorList>
    </citation>
    <scope>NUCLEOTIDE SEQUENCE [LARGE SCALE GENOMIC DNA]</scope>
    <source>
        <strain evidence="2">mixupus</strain>
    </source>
</reference>
<dbReference type="KEGG" id="mym:A176_000910"/>
<dbReference type="Proteomes" id="UP000009026">
    <property type="component" value="Chromosome"/>
</dbReference>
<sequence>MKMGRIAVGLVAGLVSWVGCGGQPQEERAPAEATQELEQSCVYAYFECGYRGYQYPYAWPAACAGGMNTHAMAFEACLAECPWMCIDTGDIGPEP</sequence>